<evidence type="ECO:0008006" key="3">
    <source>
        <dbReference type="Google" id="ProtNLM"/>
    </source>
</evidence>
<proteinExistence type="predicted"/>
<dbReference type="AlphaFoldDB" id="A0A814J4C9"/>
<sequence>MLNNYIKENNDTLSKVVENSDDEFSDVQINTPPVEVESDGEIVEQINSYGKRTRIQINYSFTREFENIEQAYQFLKDDSNNIWSRLRIRKTNDGDKDCYKCNIKNCRSKLFILFHDESESVSLWNSDILHEHSSNSDEKIYGINQITKDQIGILYRTRVKTATNILYAHREKVSEYKDKKFDVDQDEINPLYVPGLQIPTKLQINNYIHNTFKPKIEFGEGKKKSKFSYGDLQFWVENNLTIPDNEHETFVLDYLIEYNPLIPSASKIRLSLSTKNLLKIAAKTDHLCADATLSICTGETSDDFSFVFNSLIKAQKKLFDYNYRPRTLIADGAEAITNGFINAFDYENLDFKRVMCWAHVLRNFDKRIYFITEEANRNLIKEDIKELQKSYCTELFNCGYELFEKKMA</sequence>
<comment type="caution">
    <text evidence="1">The sequence shown here is derived from an EMBL/GenBank/DDBJ whole genome shotgun (WGS) entry which is preliminary data.</text>
</comment>
<evidence type="ECO:0000313" key="1">
    <source>
        <dbReference type="EMBL" id="CAF1030510.1"/>
    </source>
</evidence>
<keyword evidence="2" id="KW-1185">Reference proteome</keyword>
<dbReference type="OrthoDB" id="10132188at2759"/>
<dbReference type="EMBL" id="CAJNOC010004692">
    <property type="protein sequence ID" value="CAF1030510.1"/>
    <property type="molecule type" value="Genomic_DNA"/>
</dbReference>
<dbReference type="Proteomes" id="UP000663879">
    <property type="component" value="Unassembled WGS sequence"/>
</dbReference>
<reference evidence="1" key="1">
    <citation type="submission" date="2021-02" db="EMBL/GenBank/DDBJ databases">
        <authorList>
            <person name="Nowell W R."/>
        </authorList>
    </citation>
    <scope>NUCLEOTIDE SEQUENCE</scope>
    <source>
        <strain evidence="1">Ploen Becks lab</strain>
    </source>
</reference>
<protein>
    <recommendedName>
        <fullName evidence="3">MULE transposase domain-containing protein</fullName>
    </recommendedName>
</protein>
<name>A0A814J4C9_9BILA</name>
<evidence type="ECO:0000313" key="2">
    <source>
        <dbReference type="Proteomes" id="UP000663879"/>
    </source>
</evidence>
<gene>
    <name evidence="1" type="ORF">OXX778_LOCUS17840</name>
</gene>
<accession>A0A814J4C9</accession>
<organism evidence="1 2">
    <name type="scientific">Brachionus calyciflorus</name>
    <dbReference type="NCBI Taxonomy" id="104777"/>
    <lineage>
        <taxon>Eukaryota</taxon>
        <taxon>Metazoa</taxon>
        <taxon>Spiralia</taxon>
        <taxon>Gnathifera</taxon>
        <taxon>Rotifera</taxon>
        <taxon>Eurotatoria</taxon>
        <taxon>Monogononta</taxon>
        <taxon>Pseudotrocha</taxon>
        <taxon>Ploima</taxon>
        <taxon>Brachionidae</taxon>
        <taxon>Brachionus</taxon>
    </lineage>
</organism>